<reference evidence="1 2" key="1">
    <citation type="submission" date="2022-10" db="EMBL/GenBank/DDBJ databases">
        <title>Description of Fervidibacillus gen. nov. in the family Fervidibacillaceae fam. nov. with two species, Fervidibacillus albus sp. nov., and Fervidibacillus halotolerans sp. nov., isolated from tidal flat sediments.</title>
        <authorList>
            <person name="Kwon K.K."/>
            <person name="Yang S.-H."/>
        </authorList>
    </citation>
    <scope>NUCLEOTIDE SEQUENCE [LARGE SCALE GENOMIC DNA]</scope>
    <source>
        <strain evidence="1 2">DSM 23332</strain>
    </source>
</reference>
<protein>
    <submittedName>
        <fullName evidence="1">Uncharacterized protein</fullName>
    </submittedName>
</protein>
<evidence type="ECO:0000313" key="1">
    <source>
        <dbReference type="EMBL" id="MCU9593651.1"/>
    </source>
</evidence>
<sequence>MYKDNHIDFDRIFKALESAYEELQQDHLAQEAIQSIKEAEENVHQALNFNLSTPLFRSNN</sequence>
<accession>A0ABT2WDW3</accession>
<comment type="caution">
    <text evidence="1">The sequence shown here is derived from an EMBL/GenBank/DDBJ whole genome shotgun (WGS) entry which is preliminary data.</text>
</comment>
<name>A0ABT2WDW3_9BACI</name>
<keyword evidence="2" id="KW-1185">Reference proteome</keyword>
<organism evidence="1 2">
    <name type="scientific">Pallidibacillus thermolactis</name>
    <dbReference type="NCBI Taxonomy" id="251051"/>
    <lineage>
        <taxon>Bacteria</taxon>
        <taxon>Bacillati</taxon>
        <taxon>Bacillota</taxon>
        <taxon>Bacilli</taxon>
        <taxon>Bacillales</taxon>
        <taxon>Bacillaceae</taxon>
        <taxon>Pallidibacillus</taxon>
    </lineage>
</organism>
<dbReference type="EMBL" id="JAOUSE010000007">
    <property type="protein sequence ID" value="MCU9593651.1"/>
    <property type="molecule type" value="Genomic_DNA"/>
</dbReference>
<dbReference type="RefSeq" id="WP_173659527.1">
    <property type="nucleotide sequence ID" value="NZ_JAOUSE010000007.1"/>
</dbReference>
<gene>
    <name evidence="1" type="ORF">OEV82_04155</name>
</gene>
<dbReference type="Proteomes" id="UP001208656">
    <property type="component" value="Unassembled WGS sequence"/>
</dbReference>
<proteinExistence type="predicted"/>
<evidence type="ECO:0000313" key="2">
    <source>
        <dbReference type="Proteomes" id="UP001208656"/>
    </source>
</evidence>